<dbReference type="SUPFAM" id="SSF140490">
    <property type="entry name" value="Nqo1C-terminal domain-like"/>
    <property type="match status" value="1"/>
</dbReference>
<keyword evidence="2" id="KW-0004">4Fe-4S</keyword>
<accession>A0A381PNR0</accession>
<dbReference type="FunFam" id="3.40.50.11540:FF:000001">
    <property type="entry name" value="NADH dehydrogenase [ubiquinone] flavoprotein 1, mitochondrial"/>
    <property type="match status" value="1"/>
</dbReference>
<organism evidence="8">
    <name type="scientific">marine metagenome</name>
    <dbReference type="NCBI Taxonomy" id="408172"/>
    <lineage>
        <taxon>unclassified sequences</taxon>
        <taxon>metagenomes</taxon>
        <taxon>ecological metagenomes</taxon>
    </lineage>
</organism>
<dbReference type="InterPro" id="IPR041921">
    <property type="entry name" value="NuoE_N"/>
</dbReference>
<dbReference type="InterPro" id="IPR019554">
    <property type="entry name" value="Soluble_ligand-bd"/>
</dbReference>
<feature type="domain" description="NADH-ubiquinone oxidoreductase 51kDa subunit iron-sulphur binding" evidence="7">
    <location>
        <begin position="466"/>
        <end position="511"/>
    </location>
</feature>
<dbReference type="SMART" id="SM00928">
    <property type="entry name" value="NADH_4Fe-4S"/>
    <property type="match status" value="1"/>
</dbReference>
<dbReference type="GO" id="GO:0008137">
    <property type="term" value="F:NADH dehydrogenase (ubiquinone) activity"/>
    <property type="evidence" value="ECO:0007669"/>
    <property type="project" value="InterPro"/>
</dbReference>
<dbReference type="InterPro" id="IPR001949">
    <property type="entry name" value="NADH-UbQ_OxRdtase_51kDa_CS"/>
</dbReference>
<evidence type="ECO:0000313" key="8">
    <source>
        <dbReference type="EMBL" id="SUZ68580.1"/>
    </source>
</evidence>
<dbReference type="Pfam" id="PF10531">
    <property type="entry name" value="SLBB"/>
    <property type="match status" value="1"/>
</dbReference>
<dbReference type="InterPro" id="IPR037225">
    <property type="entry name" value="Nuo51_FMN-bd_sf"/>
</dbReference>
<keyword evidence="5" id="KW-0411">Iron-sulfur</keyword>
<dbReference type="SUPFAM" id="SSF142984">
    <property type="entry name" value="Nqo1 middle domain-like"/>
    <property type="match status" value="1"/>
</dbReference>
<evidence type="ECO:0000256" key="5">
    <source>
        <dbReference type="ARBA" id="ARBA00023014"/>
    </source>
</evidence>
<dbReference type="Gene3D" id="3.40.30.10">
    <property type="entry name" value="Glutaredoxin"/>
    <property type="match status" value="1"/>
</dbReference>
<evidence type="ECO:0000256" key="6">
    <source>
        <dbReference type="SAM" id="MobiDB-lite"/>
    </source>
</evidence>
<dbReference type="GO" id="GO:0010181">
    <property type="term" value="F:FMN binding"/>
    <property type="evidence" value="ECO:0007669"/>
    <property type="project" value="InterPro"/>
</dbReference>
<dbReference type="SUPFAM" id="SSF142019">
    <property type="entry name" value="Nqo1 FMN-binding domain-like"/>
    <property type="match status" value="1"/>
</dbReference>
<keyword evidence="3" id="KW-0479">Metal-binding</keyword>
<dbReference type="GO" id="GO:0051539">
    <property type="term" value="F:4 iron, 4 sulfur cluster binding"/>
    <property type="evidence" value="ECO:0007669"/>
    <property type="project" value="UniProtKB-KW"/>
</dbReference>
<evidence type="ECO:0000256" key="2">
    <source>
        <dbReference type="ARBA" id="ARBA00022485"/>
    </source>
</evidence>
<dbReference type="Pfam" id="PF01257">
    <property type="entry name" value="2Fe-2S_thioredx"/>
    <property type="match status" value="1"/>
</dbReference>
<dbReference type="Gene3D" id="1.10.10.1590">
    <property type="entry name" value="NADH-quinone oxidoreductase subunit E"/>
    <property type="match status" value="1"/>
</dbReference>
<dbReference type="InterPro" id="IPR036249">
    <property type="entry name" value="Thioredoxin-like_sf"/>
</dbReference>
<protein>
    <recommendedName>
        <fullName evidence="7">NADH-ubiquinone oxidoreductase 51kDa subunit iron-sulphur binding domain-containing protein</fullName>
    </recommendedName>
</protein>
<keyword evidence="4" id="KW-0408">Iron</keyword>
<dbReference type="PANTHER" id="PTHR43578:SF3">
    <property type="entry name" value="NADH-QUINONE OXIDOREDUCTASE SUBUNIT F"/>
    <property type="match status" value="1"/>
</dbReference>
<dbReference type="Gene3D" id="3.10.20.600">
    <property type="match status" value="1"/>
</dbReference>
<dbReference type="GO" id="GO:0046872">
    <property type="term" value="F:metal ion binding"/>
    <property type="evidence" value="ECO:0007669"/>
    <property type="project" value="UniProtKB-KW"/>
</dbReference>
<comment type="similarity">
    <text evidence="1">Belongs to the complex I 51 kDa subunit family.</text>
</comment>
<dbReference type="Pfam" id="PF01512">
    <property type="entry name" value="Complex1_51K"/>
    <property type="match status" value="1"/>
</dbReference>
<dbReference type="PROSITE" id="PS00645">
    <property type="entry name" value="COMPLEX1_51K_2"/>
    <property type="match status" value="1"/>
</dbReference>
<gene>
    <name evidence="8" type="ORF">METZ01_LOCUS21434</name>
</gene>
<dbReference type="InterPro" id="IPR019575">
    <property type="entry name" value="Nuop51_4Fe4S-bd"/>
</dbReference>
<dbReference type="InterPro" id="IPR011538">
    <property type="entry name" value="Nuo51_FMN-bd"/>
</dbReference>
<proteinExistence type="inferred from homology"/>
<dbReference type="EMBL" id="UINC01001039">
    <property type="protein sequence ID" value="SUZ68580.1"/>
    <property type="molecule type" value="Genomic_DNA"/>
</dbReference>
<dbReference type="AlphaFoldDB" id="A0A381PNR0"/>
<evidence type="ECO:0000256" key="1">
    <source>
        <dbReference type="ARBA" id="ARBA00007523"/>
    </source>
</evidence>
<dbReference type="InterPro" id="IPR037207">
    <property type="entry name" value="Nuop51_4Fe4S-bd_sf"/>
</dbReference>
<reference evidence="8" key="1">
    <citation type="submission" date="2018-05" db="EMBL/GenBank/DDBJ databases">
        <authorList>
            <person name="Lanie J.A."/>
            <person name="Ng W.-L."/>
            <person name="Kazmierczak K.M."/>
            <person name="Andrzejewski T.M."/>
            <person name="Davidsen T.M."/>
            <person name="Wayne K.J."/>
            <person name="Tettelin H."/>
            <person name="Glass J.I."/>
            <person name="Rusch D."/>
            <person name="Podicherti R."/>
            <person name="Tsui H.-C.T."/>
            <person name="Winkler M.E."/>
        </authorList>
    </citation>
    <scope>NUCLEOTIDE SEQUENCE</scope>
</reference>
<name>A0A381PNR0_9ZZZZ</name>
<dbReference type="Gene3D" id="1.20.1440.230">
    <property type="entry name" value="NADH-ubiquinone oxidoreductase 51kDa subunit, iron-sulphur binding domain"/>
    <property type="match status" value="1"/>
</dbReference>
<dbReference type="Gene3D" id="3.40.50.11540">
    <property type="entry name" value="NADH-ubiquinone oxidoreductase 51kDa subunit"/>
    <property type="match status" value="1"/>
</dbReference>
<dbReference type="PANTHER" id="PTHR43578">
    <property type="entry name" value="NADH-QUINONE OXIDOREDUCTASE SUBUNIT F"/>
    <property type="match status" value="1"/>
</dbReference>
<feature type="region of interest" description="Disordered" evidence="6">
    <location>
        <begin position="325"/>
        <end position="344"/>
    </location>
</feature>
<evidence type="ECO:0000256" key="3">
    <source>
        <dbReference type="ARBA" id="ARBA00022723"/>
    </source>
</evidence>
<sequence length="551" mass="58581">MRQGERLVRGGLSRRRASRHLLLPGLHLLQNSKGWISPGGLNYLAEVLQVPPAEAYGVASFYDLFETEEPSQPGPRHRVCVDPSCAVAGSAELILELREAGCQVHESPCLGQCDRAPAMFIQELGKPDNVPADADGLVHRQQGSPALRLLKRFGVTDPSDLDSYRSHGGYNALNLALDMGPEAVLDQLTASGLSGRGGAGFPTGRKWRSVAAATSESKHIVANADESEPGTFKDRLILENDPFAVIEAMTIAGVTTGSRHGWVYIRGEYPLATERLTRAIESARASGLLGTNIAGSNHSFDIEIRRGAGAYICGEETALFNSIEGRRGEPRNKPPFPTTSGLFGEPTVINNPETLINVLEILDRGVDEYRALGTDLSPGTKLFCVSGHVGSPGLYETPFGTPLGQLLEMAGGVTGSLQSILMGGAAGRFVGPEMLDLPLTLEDAAARDTTLGSGAITVFSTEVDMGNIVRRLAKFFRDESCGQCVPCRIGTTRQHEVLLQITDKGPDAAQRQLLDDISAVMSDASICGLGHTAASAVQSALDLGLLQADMS</sequence>
<evidence type="ECO:0000259" key="7">
    <source>
        <dbReference type="SMART" id="SM00928"/>
    </source>
</evidence>
<dbReference type="Gene3D" id="6.10.250.1450">
    <property type="match status" value="1"/>
</dbReference>
<dbReference type="Pfam" id="PF10589">
    <property type="entry name" value="NADH_4Fe-4S"/>
    <property type="match status" value="1"/>
</dbReference>
<dbReference type="CDD" id="cd02980">
    <property type="entry name" value="TRX_Fd_family"/>
    <property type="match status" value="1"/>
</dbReference>
<evidence type="ECO:0000256" key="4">
    <source>
        <dbReference type="ARBA" id="ARBA00023004"/>
    </source>
</evidence>
<dbReference type="SUPFAM" id="SSF52833">
    <property type="entry name" value="Thioredoxin-like"/>
    <property type="match status" value="1"/>
</dbReference>